<feature type="compositionally biased region" description="Basic and acidic residues" evidence="1">
    <location>
        <begin position="52"/>
        <end position="62"/>
    </location>
</feature>
<proteinExistence type="predicted"/>
<reference evidence="3" key="1">
    <citation type="journal article" date="2019" name="Int. J. Syst. Evol. Microbiol.">
        <title>The Global Catalogue of Microorganisms (GCM) 10K type strain sequencing project: providing services to taxonomists for standard genome sequencing and annotation.</title>
        <authorList>
            <consortium name="The Broad Institute Genomics Platform"/>
            <consortium name="The Broad Institute Genome Sequencing Center for Infectious Disease"/>
            <person name="Wu L."/>
            <person name="Ma J."/>
        </authorList>
    </citation>
    <scope>NUCLEOTIDE SEQUENCE [LARGE SCALE GENOMIC DNA]</scope>
    <source>
        <strain evidence="3">JCM 16904</strain>
    </source>
</reference>
<evidence type="ECO:0000313" key="2">
    <source>
        <dbReference type="EMBL" id="GAA3720710.1"/>
    </source>
</evidence>
<accession>A0ABP7EKV5</accession>
<evidence type="ECO:0000313" key="3">
    <source>
        <dbReference type="Proteomes" id="UP001500902"/>
    </source>
</evidence>
<dbReference type="Proteomes" id="UP001500902">
    <property type="component" value="Unassembled WGS sequence"/>
</dbReference>
<organism evidence="2 3">
    <name type="scientific">Nonomuraea antimicrobica</name>
    <dbReference type="NCBI Taxonomy" id="561173"/>
    <lineage>
        <taxon>Bacteria</taxon>
        <taxon>Bacillati</taxon>
        <taxon>Actinomycetota</taxon>
        <taxon>Actinomycetes</taxon>
        <taxon>Streptosporangiales</taxon>
        <taxon>Streptosporangiaceae</taxon>
        <taxon>Nonomuraea</taxon>
    </lineage>
</organism>
<evidence type="ECO:0000256" key="1">
    <source>
        <dbReference type="SAM" id="MobiDB-lite"/>
    </source>
</evidence>
<keyword evidence="3" id="KW-1185">Reference proteome</keyword>
<protein>
    <submittedName>
        <fullName evidence="2">Uncharacterized protein</fullName>
    </submittedName>
</protein>
<feature type="region of interest" description="Disordered" evidence="1">
    <location>
        <begin position="1"/>
        <end position="21"/>
    </location>
</feature>
<feature type="region of interest" description="Disordered" evidence="1">
    <location>
        <begin position="52"/>
        <end position="86"/>
    </location>
</feature>
<sequence length="86" mass="9281">MTAARPAKRPAAAQDQPDTPPYYVATQALYIGAARAHIPGDQVPPAHVERFGWADKVRRPDEPPAVPPDQPVTDEGQAAATTEKER</sequence>
<name>A0ABP7EKV5_9ACTN</name>
<gene>
    <name evidence="2" type="ORF">GCM10022224_103400</name>
</gene>
<dbReference type="EMBL" id="BAAAZP010000246">
    <property type="protein sequence ID" value="GAA3720710.1"/>
    <property type="molecule type" value="Genomic_DNA"/>
</dbReference>
<comment type="caution">
    <text evidence="2">The sequence shown here is derived from an EMBL/GenBank/DDBJ whole genome shotgun (WGS) entry which is preliminary data.</text>
</comment>
<feature type="compositionally biased region" description="Low complexity" evidence="1">
    <location>
        <begin position="1"/>
        <end position="17"/>
    </location>
</feature>
<dbReference type="RefSeq" id="WP_344897505.1">
    <property type="nucleotide sequence ID" value="NZ_BAAAZP010000246.1"/>
</dbReference>